<reference evidence="1 2" key="1">
    <citation type="submission" date="2015-04" db="EMBL/GenBank/DDBJ databases">
        <title>The draft genome sequence of Erythrobacter marinus HWDM-33.</title>
        <authorList>
            <person name="Zhuang L."/>
            <person name="Liu Y."/>
            <person name="Shao Z."/>
        </authorList>
    </citation>
    <scope>NUCLEOTIDE SEQUENCE [LARGE SCALE GENOMIC DNA]</scope>
    <source>
        <strain evidence="1 2">HWDM-33</strain>
    </source>
</reference>
<sequence>MSGSSEECGHAIMMDYVSAFASPRGWAGCVYLPAHKLPFPLTMALRCPYGPGSSNHEESNQDIGNDLAQCHHATPFGFEQMQLLLHCSKTNRIRTAQQRKMLHLLKEAIRFASGTF</sequence>
<dbReference type="EMBL" id="LBHU01000001">
    <property type="protein sequence ID" value="KLI64525.1"/>
    <property type="molecule type" value="Genomic_DNA"/>
</dbReference>
<proteinExistence type="predicted"/>
<evidence type="ECO:0000313" key="2">
    <source>
        <dbReference type="Proteomes" id="UP000053455"/>
    </source>
</evidence>
<comment type="caution">
    <text evidence="1">The sequence shown here is derived from an EMBL/GenBank/DDBJ whole genome shotgun (WGS) entry which is preliminary data.</text>
</comment>
<gene>
    <name evidence="1" type="ORF">AAV99_02775</name>
</gene>
<organism evidence="1 2">
    <name type="scientific">Aurantiacibacter marinus</name>
    <dbReference type="NCBI Taxonomy" id="874156"/>
    <lineage>
        <taxon>Bacteria</taxon>
        <taxon>Pseudomonadati</taxon>
        <taxon>Pseudomonadota</taxon>
        <taxon>Alphaproteobacteria</taxon>
        <taxon>Sphingomonadales</taxon>
        <taxon>Erythrobacteraceae</taxon>
        <taxon>Aurantiacibacter</taxon>
    </lineage>
</organism>
<dbReference type="AlphaFoldDB" id="A0A0H0XW53"/>
<accession>A0A0H0XW53</accession>
<name>A0A0H0XW53_9SPHN</name>
<protein>
    <submittedName>
        <fullName evidence="1">Uncharacterized protein</fullName>
    </submittedName>
</protein>
<dbReference type="PATRIC" id="fig|874156.12.peg.578"/>
<dbReference type="Proteomes" id="UP000053455">
    <property type="component" value="Unassembled WGS sequence"/>
</dbReference>
<evidence type="ECO:0000313" key="1">
    <source>
        <dbReference type="EMBL" id="KLI64525.1"/>
    </source>
</evidence>
<keyword evidence="2" id="KW-1185">Reference proteome</keyword>